<feature type="transmembrane region" description="Helical" evidence="1">
    <location>
        <begin position="51"/>
        <end position="70"/>
    </location>
</feature>
<keyword evidence="1" id="KW-0472">Membrane</keyword>
<keyword evidence="3" id="KW-1185">Reference proteome</keyword>
<dbReference type="STRING" id="454194.PYK22_02764"/>
<feature type="transmembrane region" description="Helical" evidence="1">
    <location>
        <begin position="24"/>
        <end position="45"/>
    </location>
</feature>
<accession>A0A0B6X077</accession>
<reference evidence="2 3" key="2">
    <citation type="submission" date="2015-01" db="EMBL/GenBank/DDBJ databases">
        <title>Complete genome sequence of Pyrinomonas methylaliphatogenes type strain K22T.</title>
        <authorList>
            <person name="Lee K.C.Y."/>
            <person name="Power J.F."/>
            <person name="Dunfield P.F."/>
            <person name="Morgan X.C."/>
            <person name="Huttenhower C."/>
            <person name="Stott M.B."/>
        </authorList>
    </citation>
    <scope>NUCLEOTIDE SEQUENCE [LARGE SCALE GENOMIC DNA]</scope>
    <source>
        <strain evidence="2 3">K22</strain>
    </source>
</reference>
<dbReference type="AlphaFoldDB" id="A0A0B6X077"/>
<organism evidence="2 3">
    <name type="scientific">Pyrinomonas methylaliphatogenes</name>
    <dbReference type="NCBI Taxonomy" id="454194"/>
    <lineage>
        <taxon>Bacteria</taxon>
        <taxon>Pseudomonadati</taxon>
        <taxon>Acidobacteriota</taxon>
        <taxon>Blastocatellia</taxon>
        <taxon>Blastocatellales</taxon>
        <taxon>Pyrinomonadaceae</taxon>
        <taxon>Pyrinomonas</taxon>
    </lineage>
</organism>
<keyword evidence="1" id="KW-1133">Transmembrane helix</keyword>
<name>A0A0B6X077_9BACT</name>
<evidence type="ECO:0000313" key="3">
    <source>
        <dbReference type="Proteomes" id="UP000031518"/>
    </source>
</evidence>
<reference evidence="2 3" key="1">
    <citation type="submission" date="2013-12" db="EMBL/GenBank/DDBJ databases">
        <authorList>
            <person name="Stott M."/>
        </authorList>
    </citation>
    <scope>NUCLEOTIDE SEQUENCE [LARGE SCALE GENOMIC DNA]</scope>
    <source>
        <strain evidence="2 3">K22</strain>
    </source>
</reference>
<protein>
    <submittedName>
        <fullName evidence="2">Uncharacterized protein</fullName>
    </submittedName>
</protein>
<dbReference type="EMBL" id="CBXV010000008">
    <property type="protein sequence ID" value="CDM66731.1"/>
    <property type="molecule type" value="Genomic_DNA"/>
</dbReference>
<evidence type="ECO:0000313" key="2">
    <source>
        <dbReference type="EMBL" id="CDM66731.1"/>
    </source>
</evidence>
<proteinExistence type="predicted"/>
<dbReference type="Proteomes" id="UP000031518">
    <property type="component" value="Unassembled WGS sequence"/>
</dbReference>
<gene>
    <name evidence="2" type="ORF">PYK22_02764</name>
</gene>
<keyword evidence="1" id="KW-0812">Transmembrane</keyword>
<sequence length="156" mass="17603">MQIGSPHLGGKIPHLIIRPSRTQLAVRIAFLCLFALGVLVLISATHKLEPVAYLFVGLPLLLVLDALLTFRTHIEINDWGISQSHYWSSWSHRWDEISGWSLHEMSSRGPDLVRIELHLAAGGRRQKLTPALVRYKDANYHKVRDALVRHLGPPSP</sequence>
<evidence type="ECO:0000256" key="1">
    <source>
        <dbReference type="SAM" id="Phobius"/>
    </source>
</evidence>